<dbReference type="EMBL" id="JAKRVX010000004">
    <property type="protein sequence ID" value="MCL9817572.1"/>
    <property type="molecule type" value="Genomic_DNA"/>
</dbReference>
<organism evidence="2 3">
    <name type="scientific">Natronocalculus amylovorans</name>
    <dbReference type="NCBI Taxonomy" id="2917812"/>
    <lineage>
        <taxon>Archaea</taxon>
        <taxon>Methanobacteriati</taxon>
        <taxon>Methanobacteriota</taxon>
        <taxon>Stenosarchaea group</taxon>
        <taxon>Halobacteria</taxon>
        <taxon>Halobacteriales</taxon>
        <taxon>Haloferacaceae</taxon>
        <taxon>Natronocalculus</taxon>
    </lineage>
</organism>
<dbReference type="RefSeq" id="WP_174653343.1">
    <property type="nucleotide sequence ID" value="NZ_JAKRVX010000004.1"/>
</dbReference>
<dbReference type="InterPro" id="IPR058415">
    <property type="entry name" value="DUF8102"/>
</dbReference>
<sequence length="211" mass="23913">MNGEERDRGILSAADRAYLRGEKTFTHEQSKRNAEARIRNRVREATIDFMLLARFLKQKDREQIFQKHLDDPAFHNGVRAALSFYYLGCKEAGLEFEHVLSPAIRKAEEIYAVNRLGKTATVDLTFVVDVDHRQSTDDVADRLKTGEPVSPPALFSLMVDGHDVIEQVDTFRIRLGVDTGYLDEAEFVASLADHLDATAVDSDDQYAVIRR</sequence>
<evidence type="ECO:0000313" key="3">
    <source>
        <dbReference type="Proteomes" id="UP001203207"/>
    </source>
</evidence>
<dbReference type="Proteomes" id="UP001203207">
    <property type="component" value="Unassembled WGS sequence"/>
</dbReference>
<reference evidence="2" key="2">
    <citation type="submission" date="2022-02" db="EMBL/GenBank/DDBJ databases">
        <authorList>
            <person name="Elcheninov A.G."/>
            <person name="Sorokin D.Y."/>
            <person name="Kublanov I.V."/>
        </authorList>
    </citation>
    <scope>NUCLEOTIDE SEQUENCE</scope>
    <source>
        <strain evidence="2">AArc-St2</strain>
    </source>
</reference>
<reference evidence="2" key="1">
    <citation type="journal article" date="2022" name="Syst. Appl. Microbiol.">
        <title>Natronocalculus amylovorans gen. nov., sp. nov., and Natranaeroarchaeum aerophilus sp. nov., dominant culturable amylolytic natronoarchaea from hypersaline soda lakes in southwestern Siberia.</title>
        <authorList>
            <person name="Sorokin D.Y."/>
            <person name="Elcheninov A.G."/>
            <person name="Khizhniak T.V."/>
            <person name="Koenen M."/>
            <person name="Bale N.J."/>
            <person name="Damste J.S.S."/>
            <person name="Kublanov I.V."/>
        </authorList>
    </citation>
    <scope>NUCLEOTIDE SEQUENCE</scope>
    <source>
        <strain evidence="2">AArc-St2</strain>
    </source>
</reference>
<comment type="caution">
    <text evidence="2">The sequence shown here is derived from an EMBL/GenBank/DDBJ whole genome shotgun (WGS) entry which is preliminary data.</text>
</comment>
<dbReference type="Pfam" id="PF26404">
    <property type="entry name" value="DUF8102"/>
    <property type="match status" value="1"/>
</dbReference>
<evidence type="ECO:0000259" key="1">
    <source>
        <dbReference type="Pfam" id="PF26404"/>
    </source>
</evidence>
<dbReference type="AlphaFoldDB" id="A0AAE3K8Q9"/>
<protein>
    <recommendedName>
        <fullName evidence="1">Domain of unknown function domain-containing protein</fullName>
    </recommendedName>
</protein>
<name>A0AAE3K8Q9_9EURY</name>
<keyword evidence="3" id="KW-1185">Reference proteome</keyword>
<gene>
    <name evidence="2" type="ORF">AArcSt2_11510</name>
</gene>
<accession>A0AAE3K8Q9</accession>
<proteinExistence type="predicted"/>
<feature type="domain" description="Domain of unknown function" evidence="1">
    <location>
        <begin position="10"/>
        <end position="204"/>
    </location>
</feature>
<evidence type="ECO:0000313" key="2">
    <source>
        <dbReference type="EMBL" id="MCL9817572.1"/>
    </source>
</evidence>